<dbReference type="Proteomes" id="UP001596263">
    <property type="component" value="Unassembled WGS sequence"/>
</dbReference>
<organism evidence="1 2">
    <name type="scientific">Streptomyces coerulescens</name>
    <dbReference type="NCBI Taxonomy" id="29304"/>
    <lineage>
        <taxon>Bacteria</taxon>
        <taxon>Bacillati</taxon>
        <taxon>Actinomycetota</taxon>
        <taxon>Actinomycetes</taxon>
        <taxon>Kitasatosporales</taxon>
        <taxon>Streptomycetaceae</taxon>
        <taxon>Streptomyces</taxon>
    </lineage>
</organism>
<protein>
    <submittedName>
        <fullName evidence="1">Uncharacterized protein</fullName>
    </submittedName>
</protein>
<evidence type="ECO:0000313" key="1">
    <source>
        <dbReference type="EMBL" id="MFC5217315.1"/>
    </source>
</evidence>
<accession>A0ABW0CRJ5</accession>
<reference evidence="2" key="1">
    <citation type="journal article" date="2019" name="Int. J. Syst. Evol. Microbiol.">
        <title>The Global Catalogue of Microorganisms (GCM) 10K type strain sequencing project: providing services to taxonomists for standard genome sequencing and annotation.</title>
        <authorList>
            <consortium name="The Broad Institute Genomics Platform"/>
            <consortium name="The Broad Institute Genome Sequencing Center for Infectious Disease"/>
            <person name="Wu L."/>
            <person name="Ma J."/>
        </authorList>
    </citation>
    <scope>NUCLEOTIDE SEQUENCE [LARGE SCALE GENOMIC DNA]</scope>
    <source>
        <strain evidence="2">KCTC 42586</strain>
    </source>
</reference>
<evidence type="ECO:0000313" key="2">
    <source>
        <dbReference type="Proteomes" id="UP001596263"/>
    </source>
</evidence>
<dbReference type="EMBL" id="JBHSKM010000019">
    <property type="protein sequence ID" value="MFC5217315.1"/>
    <property type="molecule type" value="Genomic_DNA"/>
</dbReference>
<dbReference type="RefSeq" id="WP_380857914.1">
    <property type="nucleotide sequence ID" value="NZ_JBHSKM010000019.1"/>
</dbReference>
<gene>
    <name evidence="1" type="ORF">ACFPQ9_26095</name>
</gene>
<proteinExistence type="predicted"/>
<name>A0ABW0CRJ5_STRCD</name>
<comment type="caution">
    <text evidence="1">The sequence shown here is derived from an EMBL/GenBank/DDBJ whole genome shotgun (WGS) entry which is preliminary data.</text>
</comment>
<keyword evidence="2" id="KW-1185">Reference proteome</keyword>
<sequence>MPDAPRTTFDRLAALRLAQECALEQAHIAQEQHDQALAETEYADEQAGSDYMRTAVAEARQRAQRHTARSSEAGRLAEMWARVSAALSVSPDSGPATYDLTVQLDPKDVGKELARHVQTLRSPGTA</sequence>